<evidence type="ECO:0000313" key="1">
    <source>
        <dbReference type="EMBL" id="SEH00763.1"/>
    </source>
</evidence>
<dbReference type="EMBL" id="FNVT01000017">
    <property type="protein sequence ID" value="SEH00763.1"/>
    <property type="molecule type" value="Genomic_DNA"/>
</dbReference>
<dbReference type="Proteomes" id="UP000236732">
    <property type="component" value="Unassembled WGS sequence"/>
</dbReference>
<reference evidence="1 2" key="1">
    <citation type="submission" date="2016-10" db="EMBL/GenBank/DDBJ databases">
        <authorList>
            <person name="de Groot N.N."/>
        </authorList>
    </citation>
    <scope>NUCLEOTIDE SEQUENCE [LARGE SCALE GENOMIC DNA]</scope>
    <source>
        <strain evidence="1 2">CGMCC 4.7037</strain>
    </source>
</reference>
<protein>
    <submittedName>
        <fullName evidence="1">Uncharacterized protein</fullName>
    </submittedName>
</protein>
<gene>
    <name evidence="1" type="ORF">SAMN05444920_117194</name>
</gene>
<organism evidence="1 2">
    <name type="scientific">Nonomuraea solani</name>
    <dbReference type="NCBI Taxonomy" id="1144553"/>
    <lineage>
        <taxon>Bacteria</taxon>
        <taxon>Bacillati</taxon>
        <taxon>Actinomycetota</taxon>
        <taxon>Actinomycetes</taxon>
        <taxon>Streptosporangiales</taxon>
        <taxon>Streptosporangiaceae</taxon>
        <taxon>Nonomuraea</taxon>
    </lineage>
</organism>
<keyword evidence="2" id="KW-1185">Reference proteome</keyword>
<name>A0A1H6ETN2_9ACTN</name>
<accession>A0A1H6ETN2</accession>
<sequence length="153" mass="16716">MTGGWQTWRFLPDKRLNRYYAAGTWTITVTAKGPGGTTITEYAAFDLKRETKLTSVTADKAARSNGGVRLRGSLTRVDPRGLTDHGPFGKQPIEILWRPDATSAWEKVGHATTDAAGAFVATVPGRTGGYWRARYPGTSHYATDASKSRQIVQ</sequence>
<dbReference type="AlphaFoldDB" id="A0A1H6ETN2"/>
<proteinExistence type="predicted"/>
<evidence type="ECO:0000313" key="2">
    <source>
        <dbReference type="Proteomes" id="UP000236732"/>
    </source>
</evidence>